<dbReference type="Proteomes" id="UP000017746">
    <property type="component" value="Chromosome"/>
</dbReference>
<sequence>MLLLGFWAFAALQSPALQSPGQGASSQLVLGLAVAAAALLLVLAAAGGLPVPAFRAATGGVALAVRARTRRLPRLLDPAAAGRPRPRAPSASPVVALPAR</sequence>
<reference evidence="3 4" key="1">
    <citation type="journal article" date="2014" name="J. Biotechnol.">
        <title>Complete genome sequence of the actinobacterium Actinoplanes friuliensis HAG 010964, producer of the lipopeptide antibiotic friulimycin.</title>
        <authorList>
            <person name="Ruckert C."/>
            <person name="Szczepanowski R."/>
            <person name="Albersmeier A."/>
            <person name="Goesmann A."/>
            <person name="Fischer N."/>
            <person name="Steinkamper A."/>
            <person name="Puhler A."/>
            <person name="Biener R."/>
            <person name="Schwartz D."/>
            <person name="Kalinowski J."/>
        </authorList>
    </citation>
    <scope>NUCLEOTIDE SEQUENCE [LARGE SCALE GENOMIC DNA]</scope>
    <source>
        <strain evidence="3 4">DSM 7358</strain>
    </source>
</reference>
<proteinExistence type="predicted"/>
<protein>
    <submittedName>
        <fullName evidence="3">Uncharacterized protein</fullName>
    </submittedName>
</protein>
<feature type="region of interest" description="Disordered" evidence="1">
    <location>
        <begin position="76"/>
        <end position="100"/>
    </location>
</feature>
<name>U5WD04_9ACTN</name>
<dbReference type="STRING" id="1246995.AFR_37835"/>
<evidence type="ECO:0000256" key="1">
    <source>
        <dbReference type="SAM" id="MobiDB-lite"/>
    </source>
</evidence>
<dbReference type="PATRIC" id="fig|1246995.3.peg.7651"/>
<evidence type="ECO:0000313" key="4">
    <source>
        <dbReference type="Proteomes" id="UP000017746"/>
    </source>
</evidence>
<organism evidence="3 4">
    <name type="scientific">Actinoplanes friuliensis DSM 7358</name>
    <dbReference type="NCBI Taxonomy" id="1246995"/>
    <lineage>
        <taxon>Bacteria</taxon>
        <taxon>Bacillati</taxon>
        <taxon>Actinomycetota</taxon>
        <taxon>Actinomycetes</taxon>
        <taxon>Micromonosporales</taxon>
        <taxon>Micromonosporaceae</taxon>
        <taxon>Actinoplanes</taxon>
    </lineage>
</organism>
<keyword evidence="4" id="KW-1185">Reference proteome</keyword>
<dbReference type="RefSeq" id="WP_023562156.1">
    <property type="nucleotide sequence ID" value="NC_022657.1"/>
</dbReference>
<gene>
    <name evidence="3" type="ORF">AFR_37835</name>
</gene>
<dbReference type="KEGG" id="afs:AFR_37835"/>
<dbReference type="InterPro" id="IPR045635">
    <property type="entry name" value="DUF6412"/>
</dbReference>
<dbReference type="EMBL" id="CP006272">
    <property type="protein sequence ID" value="AGZ45821.1"/>
    <property type="molecule type" value="Genomic_DNA"/>
</dbReference>
<dbReference type="Pfam" id="PF19950">
    <property type="entry name" value="DUF6412"/>
    <property type="match status" value="1"/>
</dbReference>
<dbReference type="AlphaFoldDB" id="U5WD04"/>
<keyword evidence="2" id="KW-0472">Membrane</keyword>
<dbReference type="HOGENOM" id="CLU_2434284_0_0_11"/>
<feature type="transmembrane region" description="Helical" evidence="2">
    <location>
        <begin position="28"/>
        <end position="49"/>
    </location>
</feature>
<keyword evidence="2" id="KW-0812">Transmembrane</keyword>
<evidence type="ECO:0000256" key="2">
    <source>
        <dbReference type="SAM" id="Phobius"/>
    </source>
</evidence>
<keyword evidence="2" id="KW-1133">Transmembrane helix</keyword>
<evidence type="ECO:0000313" key="3">
    <source>
        <dbReference type="EMBL" id="AGZ45821.1"/>
    </source>
</evidence>
<accession>U5WD04</accession>